<dbReference type="PANTHER" id="PTHR36440">
    <property type="entry name" value="PUTATIVE (AFU_ORTHOLOGUE AFUA_8G07350)-RELATED"/>
    <property type="match status" value="1"/>
</dbReference>
<dbReference type="OrthoDB" id="9798709at2"/>
<sequence>MPDHPDLSPISGDASFIRHADDAPAYWLQGILWTMLADREDTGGRWSMMEQLMPKDAGPPPHRHMWSDETFYILDGTITFLMGDEIRTAGKGAFINIARNTRHAFRVDSDTARILNGYTPASMEAMLAELGKRTSERVLPPAEAPPLGKPQMPDDLLARYGLIWLDEPDPLTPRGHSSANRHD</sequence>
<dbReference type="InterPro" id="IPR011051">
    <property type="entry name" value="RmlC_Cupin_sf"/>
</dbReference>
<reference evidence="2 3" key="1">
    <citation type="journal article" date="2019" name="Environ. Microbiol.">
        <title>Species interactions and distinct microbial communities in high Arctic permafrost affected cryosols are associated with the CH4 and CO2 gas fluxes.</title>
        <authorList>
            <person name="Altshuler I."/>
            <person name="Hamel J."/>
            <person name="Turney S."/>
            <person name="Magnuson E."/>
            <person name="Levesque R."/>
            <person name="Greer C."/>
            <person name="Whyte L.G."/>
        </authorList>
    </citation>
    <scope>NUCLEOTIDE SEQUENCE [LARGE SCALE GENOMIC DNA]</scope>
    <source>
        <strain evidence="2 3">S5.1</strain>
    </source>
</reference>
<evidence type="ECO:0000313" key="3">
    <source>
        <dbReference type="Proteomes" id="UP000318413"/>
    </source>
</evidence>
<proteinExistence type="predicted"/>
<organism evidence="2 3">
    <name type="scientific">Sphingomonas oligophenolica</name>
    <dbReference type="NCBI Taxonomy" id="301154"/>
    <lineage>
        <taxon>Bacteria</taxon>
        <taxon>Pseudomonadati</taxon>
        <taxon>Pseudomonadota</taxon>
        <taxon>Alphaproteobacteria</taxon>
        <taxon>Sphingomonadales</taxon>
        <taxon>Sphingomonadaceae</taxon>
        <taxon>Sphingomonas</taxon>
    </lineage>
</organism>
<dbReference type="Gene3D" id="2.60.120.10">
    <property type="entry name" value="Jelly Rolls"/>
    <property type="match status" value="1"/>
</dbReference>
<name>A0A502CTE1_9SPHN</name>
<dbReference type="EMBL" id="RCZK01000001">
    <property type="protein sequence ID" value="TPG15369.1"/>
    <property type="molecule type" value="Genomic_DNA"/>
</dbReference>
<dbReference type="SUPFAM" id="SSF51182">
    <property type="entry name" value="RmlC-like cupins"/>
    <property type="match status" value="1"/>
</dbReference>
<evidence type="ECO:0000313" key="2">
    <source>
        <dbReference type="EMBL" id="TPG15369.1"/>
    </source>
</evidence>
<dbReference type="Proteomes" id="UP000318413">
    <property type="component" value="Unassembled WGS sequence"/>
</dbReference>
<dbReference type="AlphaFoldDB" id="A0A502CTE1"/>
<protein>
    <submittedName>
        <fullName evidence="2">Cupin domain-containing protein</fullName>
    </submittedName>
</protein>
<evidence type="ECO:0000259" key="1">
    <source>
        <dbReference type="Pfam" id="PF07883"/>
    </source>
</evidence>
<dbReference type="InterPro" id="IPR014710">
    <property type="entry name" value="RmlC-like_jellyroll"/>
</dbReference>
<dbReference type="CDD" id="cd02215">
    <property type="entry name" value="cupin_QDO_N_C"/>
    <property type="match status" value="1"/>
</dbReference>
<dbReference type="InterPro" id="IPR013096">
    <property type="entry name" value="Cupin_2"/>
</dbReference>
<keyword evidence="3" id="KW-1185">Reference proteome</keyword>
<gene>
    <name evidence="2" type="ORF">EAH84_00725</name>
</gene>
<feature type="domain" description="Cupin type-2" evidence="1">
    <location>
        <begin position="50"/>
        <end position="111"/>
    </location>
</feature>
<dbReference type="Pfam" id="PF07883">
    <property type="entry name" value="Cupin_2"/>
    <property type="match status" value="1"/>
</dbReference>
<accession>A0A502CTE1</accession>
<dbReference type="InterPro" id="IPR053146">
    <property type="entry name" value="QDO-like"/>
</dbReference>
<dbReference type="RefSeq" id="WP_140866214.1">
    <property type="nucleotide sequence ID" value="NZ_RCZK01000001.1"/>
</dbReference>
<comment type="caution">
    <text evidence="2">The sequence shown here is derived from an EMBL/GenBank/DDBJ whole genome shotgun (WGS) entry which is preliminary data.</text>
</comment>
<dbReference type="PANTHER" id="PTHR36440:SF1">
    <property type="entry name" value="PUTATIVE (AFU_ORTHOLOGUE AFUA_8G07350)-RELATED"/>
    <property type="match status" value="1"/>
</dbReference>